<dbReference type="OrthoDB" id="26525at2759"/>
<sequence length="224" mass="24543">MPRIKHASTSDGRSKTVTTHGKGGSSTVRSSRASARAGTDAPRSLARTGGAQDHNLRRCSSESTEALSDSDTSWKRSDAESADETSGEHDRSATRKRKQTQVSGSAVNGKRAVRGNGVRELEQPTAAAATVKTEAASLKKKPADSAKKLKASEVTFVFDELRNDQRFITPRQLMRAIMCQMGQQEAEQMTDSDITAMIRLADTNGDNRIDREEFENFVQREIRL</sequence>
<evidence type="ECO:0000313" key="4">
    <source>
        <dbReference type="EMBL" id="BAM81802.1"/>
    </source>
</evidence>
<reference evidence="4 5" key="2">
    <citation type="journal article" date="2007" name="BMC Biol.">
        <title>A 100%-complete sequence reveals unusually simple genomic features in the hot-spring red alga Cyanidioschyzon merolae.</title>
        <authorList>
            <person name="Nozaki H."/>
            <person name="Takano H."/>
            <person name="Misumi O."/>
            <person name="Terasawa K."/>
            <person name="Matsuzaki M."/>
            <person name="Maruyama S."/>
            <person name="Nishida K."/>
            <person name="Yagisawa F."/>
            <person name="Yoshida Y."/>
            <person name="Fujiwara T."/>
            <person name="Takio S."/>
            <person name="Tamura K."/>
            <person name="Chung S.J."/>
            <person name="Nakamura S."/>
            <person name="Kuroiwa H."/>
            <person name="Tanaka K."/>
            <person name="Sato N."/>
            <person name="Kuroiwa T."/>
        </authorList>
    </citation>
    <scope>NUCLEOTIDE SEQUENCE [LARGE SCALE GENOMIC DNA]</scope>
    <source>
        <strain evidence="4 5">10D</strain>
    </source>
</reference>
<dbReference type="PROSITE" id="PS00018">
    <property type="entry name" value="EF_HAND_1"/>
    <property type="match status" value="1"/>
</dbReference>
<evidence type="ECO:0000256" key="2">
    <source>
        <dbReference type="SAM" id="MobiDB-lite"/>
    </source>
</evidence>
<feature type="compositionally biased region" description="Polar residues" evidence="2">
    <location>
        <begin position="7"/>
        <end position="19"/>
    </location>
</feature>
<dbReference type="SUPFAM" id="SSF47473">
    <property type="entry name" value="EF-hand"/>
    <property type="match status" value="1"/>
</dbReference>
<dbReference type="RefSeq" id="XP_005537838.1">
    <property type="nucleotide sequence ID" value="XM_005537781.1"/>
</dbReference>
<feature type="region of interest" description="Disordered" evidence="2">
    <location>
        <begin position="1"/>
        <end position="126"/>
    </location>
</feature>
<dbReference type="Gramene" id="CMP171CT">
    <property type="protein sequence ID" value="CMP171CT"/>
    <property type="gene ID" value="CMP171C"/>
</dbReference>
<evidence type="ECO:0000313" key="5">
    <source>
        <dbReference type="Proteomes" id="UP000007014"/>
    </source>
</evidence>
<evidence type="ECO:0000259" key="3">
    <source>
        <dbReference type="PROSITE" id="PS50222"/>
    </source>
</evidence>
<dbReference type="Gene3D" id="1.10.238.10">
    <property type="entry name" value="EF-hand"/>
    <property type="match status" value="1"/>
</dbReference>
<dbReference type="Proteomes" id="UP000007014">
    <property type="component" value="Chromosome 16"/>
</dbReference>
<proteinExistence type="predicted"/>
<dbReference type="PROSITE" id="PS50222">
    <property type="entry name" value="EF_HAND_2"/>
    <property type="match status" value="1"/>
</dbReference>
<dbReference type="HOGENOM" id="CLU_1236603_0_0_1"/>
<dbReference type="AlphaFoldDB" id="M1VFQ3"/>
<dbReference type="InterPro" id="IPR011992">
    <property type="entry name" value="EF-hand-dom_pair"/>
</dbReference>
<accession>M1VFQ3</accession>
<dbReference type="InterPro" id="IPR018247">
    <property type="entry name" value="EF_Hand_1_Ca_BS"/>
</dbReference>
<name>M1VFQ3_CYAM1</name>
<feature type="compositionally biased region" description="Low complexity" evidence="2">
    <location>
        <begin position="25"/>
        <end position="39"/>
    </location>
</feature>
<reference evidence="4 5" key="1">
    <citation type="journal article" date="2004" name="Nature">
        <title>Genome sequence of the ultrasmall unicellular red alga Cyanidioschyzon merolae 10D.</title>
        <authorList>
            <person name="Matsuzaki M."/>
            <person name="Misumi O."/>
            <person name="Shin-i T."/>
            <person name="Maruyama S."/>
            <person name="Takahara M."/>
            <person name="Miyagishima S."/>
            <person name="Mori T."/>
            <person name="Nishida K."/>
            <person name="Yagisawa F."/>
            <person name="Nishida K."/>
            <person name="Yoshida Y."/>
            <person name="Nishimura Y."/>
            <person name="Nakao S."/>
            <person name="Kobayashi T."/>
            <person name="Momoyama Y."/>
            <person name="Higashiyama T."/>
            <person name="Minoda A."/>
            <person name="Sano M."/>
            <person name="Nomoto H."/>
            <person name="Oishi K."/>
            <person name="Hayashi H."/>
            <person name="Ohta F."/>
            <person name="Nishizaka S."/>
            <person name="Haga S."/>
            <person name="Miura S."/>
            <person name="Morishita T."/>
            <person name="Kabeya Y."/>
            <person name="Terasawa K."/>
            <person name="Suzuki Y."/>
            <person name="Ishii Y."/>
            <person name="Asakawa S."/>
            <person name="Takano H."/>
            <person name="Ohta N."/>
            <person name="Kuroiwa H."/>
            <person name="Tanaka K."/>
            <person name="Shimizu N."/>
            <person name="Sugano S."/>
            <person name="Sato N."/>
            <person name="Nozaki H."/>
            <person name="Ogasawara N."/>
            <person name="Kohara Y."/>
            <person name="Kuroiwa T."/>
        </authorList>
    </citation>
    <scope>NUCLEOTIDE SEQUENCE [LARGE SCALE GENOMIC DNA]</scope>
    <source>
        <strain evidence="4 5">10D</strain>
    </source>
</reference>
<dbReference type="InterPro" id="IPR002048">
    <property type="entry name" value="EF_hand_dom"/>
</dbReference>
<keyword evidence="5" id="KW-1185">Reference proteome</keyword>
<gene>
    <name evidence="4" type="ORF">CYME_CMP171C</name>
</gene>
<dbReference type="CDD" id="cd00051">
    <property type="entry name" value="EFh"/>
    <property type="match status" value="1"/>
</dbReference>
<evidence type="ECO:0000256" key="1">
    <source>
        <dbReference type="ARBA" id="ARBA00022837"/>
    </source>
</evidence>
<organism evidence="4 5">
    <name type="scientific">Cyanidioschyzon merolae (strain NIES-3377 / 10D)</name>
    <name type="common">Unicellular red alga</name>
    <dbReference type="NCBI Taxonomy" id="280699"/>
    <lineage>
        <taxon>Eukaryota</taxon>
        <taxon>Rhodophyta</taxon>
        <taxon>Bangiophyceae</taxon>
        <taxon>Cyanidiales</taxon>
        <taxon>Cyanidiaceae</taxon>
        <taxon>Cyanidioschyzon</taxon>
    </lineage>
</organism>
<keyword evidence="1" id="KW-0106">Calcium</keyword>
<dbReference type="EMBL" id="AP006498">
    <property type="protein sequence ID" value="BAM81802.1"/>
    <property type="molecule type" value="Genomic_DNA"/>
</dbReference>
<protein>
    <recommendedName>
        <fullName evidence="3">EF-hand domain-containing protein</fullName>
    </recommendedName>
</protein>
<dbReference type="Pfam" id="PF13499">
    <property type="entry name" value="EF-hand_7"/>
    <property type="match status" value="1"/>
</dbReference>
<feature type="domain" description="EF-hand" evidence="3">
    <location>
        <begin position="189"/>
        <end position="224"/>
    </location>
</feature>
<dbReference type="GeneID" id="16996117"/>
<dbReference type="SMART" id="SM00054">
    <property type="entry name" value="EFh"/>
    <property type="match status" value="1"/>
</dbReference>
<feature type="compositionally biased region" description="Polar residues" evidence="2">
    <location>
        <begin position="61"/>
        <end position="71"/>
    </location>
</feature>
<dbReference type="GO" id="GO:0005509">
    <property type="term" value="F:calcium ion binding"/>
    <property type="evidence" value="ECO:0007669"/>
    <property type="project" value="InterPro"/>
</dbReference>
<dbReference type="KEGG" id="cme:CYME_CMP171C"/>